<keyword evidence="1" id="KW-0812">Transmembrane</keyword>
<dbReference type="PROSITE" id="PS00409">
    <property type="entry name" value="PROKAR_NTER_METHYL"/>
    <property type="match status" value="1"/>
</dbReference>
<dbReference type="Pfam" id="PF07963">
    <property type="entry name" value="N_methyl"/>
    <property type="match status" value="1"/>
</dbReference>
<feature type="transmembrane region" description="Helical" evidence="1">
    <location>
        <begin position="18"/>
        <end position="39"/>
    </location>
</feature>
<reference evidence="3" key="1">
    <citation type="submission" date="2017-11" db="EMBL/GenBank/DDBJ databases">
        <authorList>
            <person name="Watanabe M."/>
            <person name="Kojima H."/>
        </authorList>
    </citation>
    <scope>NUCLEOTIDE SEQUENCE [LARGE SCALE GENOMIC DNA]</scope>
    <source>
        <strain evidence="3">Tokyo 01</strain>
    </source>
</reference>
<evidence type="ECO:0000256" key="1">
    <source>
        <dbReference type="SAM" id="Phobius"/>
    </source>
</evidence>
<sequence length="180" mass="19924">MGDRIIAPAAGHPGIRTIGGFTLLELMVVIALIGIMLSFSMPRFQSSLLADDSKKVSRWLIIKVRLLKNSALKAKTRHTLHADVDSGAFWITDATMDEDARATASQDAYTLPDNLELLDIEYPDTGKISSGEAVIRFYPGGYSDKAIIHLADDDDNRTSLLIETFLSKVRVYQEYVEFDG</sequence>
<accession>A0A401G4L0</accession>
<proteinExistence type="predicted"/>
<dbReference type="Proteomes" id="UP000288096">
    <property type="component" value="Unassembled WGS sequence"/>
</dbReference>
<name>A0A401G4L0_9BACT</name>
<dbReference type="NCBIfam" id="TIGR02532">
    <property type="entry name" value="IV_pilin_GFxxxE"/>
    <property type="match status" value="1"/>
</dbReference>
<dbReference type="OrthoDB" id="5420492at2"/>
<dbReference type="InterPro" id="IPR012902">
    <property type="entry name" value="N_methyl_site"/>
</dbReference>
<organism evidence="2 3">
    <name type="scientific">Desulfonema ishimotonii</name>
    <dbReference type="NCBI Taxonomy" id="45657"/>
    <lineage>
        <taxon>Bacteria</taxon>
        <taxon>Pseudomonadati</taxon>
        <taxon>Thermodesulfobacteriota</taxon>
        <taxon>Desulfobacteria</taxon>
        <taxon>Desulfobacterales</taxon>
        <taxon>Desulfococcaceae</taxon>
        <taxon>Desulfonema</taxon>
    </lineage>
</organism>
<keyword evidence="3" id="KW-1185">Reference proteome</keyword>
<dbReference type="AlphaFoldDB" id="A0A401G4L0"/>
<dbReference type="Gene3D" id="3.30.700.10">
    <property type="entry name" value="Glycoprotein, Type 4 Pilin"/>
    <property type="match status" value="1"/>
</dbReference>
<keyword evidence="1" id="KW-0472">Membrane</keyword>
<dbReference type="InterPro" id="IPR045584">
    <property type="entry name" value="Pilin-like"/>
</dbReference>
<gene>
    <name evidence="2" type="ORF">DENIS_5066</name>
</gene>
<protein>
    <submittedName>
        <fullName evidence="2">Type II secretion system protein</fullName>
    </submittedName>
</protein>
<keyword evidence="1" id="KW-1133">Transmembrane helix</keyword>
<dbReference type="SUPFAM" id="SSF54523">
    <property type="entry name" value="Pili subunits"/>
    <property type="match status" value="1"/>
</dbReference>
<evidence type="ECO:0000313" key="2">
    <source>
        <dbReference type="EMBL" id="GBC64065.1"/>
    </source>
</evidence>
<dbReference type="EMBL" id="BEXT01000001">
    <property type="protein sequence ID" value="GBC64065.1"/>
    <property type="molecule type" value="Genomic_DNA"/>
</dbReference>
<reference evidence="3" key="2">
    <citation type="submission" date="2019-01" db="EMBL/GenBank/DDBJ databases">
        <title>Genome sequence of Desulfonema ishimotonii strain Tokyo 01.</title>
        <authorList>
            <person name="Fukui M."/>
        </authorList>
    </citation>
    <scope>NUCLEOTIDE SEQUENCE [LARGE SCALE GENOMIC DNA]</scope>
    <source>
        <strain evidence="3">Tokyo 01</strain>
    </source>
</reference>
<evidence type="ECO:0000313" key="3">
    <source>
        <dbReference type="Proteomes" id="UP000288096"/>
    </source>
</evidence>
<comment type="caution">
    <text evidence="2">The sequence shown here is derived from an EMBL/GenBank/DDBJ whole genome shotgun (WGS) entry which is preliminary data.</text>
</comment>
<dbReference type="RefSeq" id="WP_124331070.1">
    <property type="nucleotide sequence ID" value="NZ_BEXT01000001.1"/>
</dbReference>